<sequence length="223" mass="24996">MKRVIITGSTGMVGKGVLLECLDDVNIEKVLVINRSTLNIQHSKLEEVLLKDFSQLSSIKDKLIGYDACFFCMGISSVGMNEEKYTQITFNIVKVFADVLHKINPNMVFNYVSGAGTDSSENGSSMWARVKGKTENYIFNKGFKDAYAFRPGAIIPEKGIKSRTNWYSIIYILLTPFFGLMKKSKNITTTTKIGLAMINSLHHTQILKHLENKDINVLAEKLS</sequence>
<proteinExistence type="predicted"/>
<accession>A0A7J5AI32</accession>
<name>A0A7J5AI32_9FLAO</name>
<dbReference type="RefSeq" id="WP_150899941.1">
    <property type="nucleotide sequence ID" value="NZ_WAAU01000014.1"/>
</dbReference>
<reference evidence="3 4" key="1">
    <citation type="submission" date="2019-09" db="EMBL/GenBank/DDBJ databases">
        <authorList>
            <person name="Cao W.R."/>
        </authorList>
    </citation>
    <scope>NUCLEOTIDE SEQUENCE [LARGE SCALE GENOMIC DNA]</scope>
    <source>
        <strain evidence="4">a4</strain>
    </source>
</reference>
<dbReference type="Pfam" id="PF01370">
    <property type="entry name" value="Epimerase"/>
    <property type="match status" value="1"/>
</dbReference>
<dbReference type="PANTHER" id="PTHR14097:SF8">
    <property type="entry name" value="NAD(P)-BINDING DOMAIN-CONTAINING PROTEIN"/>
    <property type="match status" value="1"/>
</dbReference>
<comment type="caution">
    <text evidence="3">The sequence shown here is derived from an EMBL/GenBank/DDBJ whole genome shotgun (WGS) entry which is preliminary data.</text>
</comment>
<gene>
    <name evidence="3" type="ORF">F7018_10085</name>
</gene>
<dbReference type="InterPro" id="IPR001509">
    <property type="entry name" value="Epimerase_deHydtase"/>
</dbReference>
<evidence type="ECO:0000313" key="4">
    <source>
        <dbReference type="Proteomes" id="UP000467305"/>
    </source>
</evidence>
<protein>
    <submittedName>
        <fullName evidence="3">NAD-dependent epimerase/dehydratase family protein</fullName>
    </submittedName>
</protein>
<organism evidence="3 4">
    <name type="scientific">Tenacibaculum aiptasiae</name>
    <dbReference type="NCBI Taxonomy" id="426481"/>
    <lineage>
        <taxon>Bacteria</taxon>
        <taxon>Pseudomonadati</taxon>
        <taxon>Bacteroidota</taxon>
        <taxon>Flavobacteriia</taxon>
        <taxon>Flavobacteriales</taxon>
        <taxon>Flavobacteriaceae</taxon>
        <taxon>Tenacibaculum</taxon>
    </lineage>
</organism>
<dbReference type="GO" id="GO:0016020">
    <property type="term" value="C:membrane"/>
    <property type="evidence" value="ECO:0007669"/>
    <property type="project" value="UniProtKB-SubCell"/>
</dbReference>
<dbReference type="InterPro" id="IPR036291">
    <property type="entry name" value="NAD(P)-bd_dom_sf"/>
</dbReference>
<dbReference type="OrthoDB" id="9798632at2"/>
<dbReference type="Proteomes" id="UP000467305">
    <property type="component" value="Unassembled WGS sequence"/>
</dbReference>
<comment type="subcellular location">
    <subcellularLocation>
        <location evidence="1">Membrane</location>
    </subcellularLocation>
</comment>
<dbReference type="AlphaFoldDB" id="A0A7J5AI32"/>
<dbReference type="Gene3D" id="3.40.50.720">
    <property type="entry name" value="NAD(P)-binding Rossmann-like Domain"/>
    <property type="match status" value="1"/>
</dbReference>
<dbReference type="EMBL" id="WAAU01000014">
    <property type="protein sequence ID" value="KAB1157272.1"/>
    <property type="molecule type" value="Genomic_DNA"/>
</dbReference>
<feature type="domain" description="NAD-dependent epimerase/dehydratase" evidence="2">
    <location>
        <begin position="4"/>
        <end position="109"/>
    </location>
</feature>
<evidence type="ECO:0000256" key="1">
    <source>
        <dbReference type="ARBA" id="ARBA00004370"/>
    </source>
</evidence>
<evidence type="ECO:0000313" key="3">
    <source>
        <dbReference type="EMBL" id="KAB1157272.1"/>
    </source>
</evidence>
<evidence type="ECO:0000259" key="2">
    <source>
        <dbReference type="Pfam" id="PF01370"/>
    </source>
</evidence>
<dbReference type="PANTHER" id="PTHR14097">
    <property type="entry name" value="OXIDOREDUCTASE HTATIP2"/>
    <property type="match status" value="1"/>
</dbReference>
<keyword evidence="4" id="KW-1185">Reference proteome</keyword>
<dbReference type="SUPFAM" id="SSF51735">
    <property type="entry name" value="NAD(P)-binding Rossmann-fold domains"/>
    <property type="match status" value="1"/>
</dbReference>